<sequence>MKRSEKSTSPQRCASYVNSTKFKKSKRRNKEKTHLLNGCWRTEISVTPETWENKNASIKAPWQVWYRFFDPQFKLKYPRGKPVQVERMNSFKTLEDRQEATRKIKSDQEKLIDHFKYNPITERIMTEDEESGKSRRSRIGIY</sequence>
<proteinExistence type="predicted"/>
<accession>A0A433W8W0</accession>
<dbReference type="EMBL" id="RIAR02000001">
    <property type="protein sequence ID" value="NSL88643.1"/>
    <property type="molecule type" value="Genomic_DNA"/>
</dbReference>
<evidence type="ECO:0000313" key="2">
    <source>
        <dbReference type="EMBL" id="NSL88643.1"/>
    </source>
</evidence>
<reference evidence="2" key="1">
    <citation type="submission" date="2020-05" db="EMBL/GenBank/DDBJ databases">
        <title>Chitinophaga laudate sp. nov., isolated from a tropical peat swamp.</title>
        <authorList>
            <person name="Goh C.B.S."/>
            <person name="Lee M.S."/>
            <person name="Parimannan S."/>
            <person name="Pasbakhsh P."/>
            <person name="Yule C.M."/>
            <person name="Rajandas H."/>
            <person name="Loke S."/>
            <person name="Croft L."/>
            <person name="Tan J.B.L."/>
        </authorList>
    </citation>
    <scope>NUCLEOTIDE SEQUENCE</scope>
    <source>
        <strain evidence="2">Mgbs1</strain>
    </source>
</reference>
<evidence type="ECO:0000256" key="1">
    <source>
        <dbReference type="SAM" id="MobiDB-lite"/>
    </source>
</evidence>
<gene>
    <name evidence="2" type="ORF">ECE50_017515</name>
</gene>
<dbReference type="OrthoDB" id="662986at2"/>
<name>A0A433W8W0_9BACT</name>
<organism evidence="2 3">
    <name type="scientific">Chitinophaga solisilvae</name>
    <dbReference type="NCBI Taxonomy" id="1233460"/>
    <lineage>
        <taxon>Bacteria</taxon>
        <taxon>Pseudomonadati</taxon>
        <taxon>Bacteroidota</taxon>
        <taxon>Chitinophagia</taxon>
        <taxon>Chitinophagales</taxon>
        <taxon>Chitinophagaceae</taxon>
        <taxon>Chitinophaga</taxon>
    </lineage>
</organism>
<comment type="caution">
    <text evidence="2">The sequence shown here is derived from an EMBL/GenBank/DDBJ whole genome shotgun (WGS) entry which is preliminary data.</text>
</comment>
<dbReference type="Proteomes" id="UP000281028">
    <property type="component" value="Unassembled WGS sequence"/>
</dbReference>
<evidence type="ECO:0000313" key="3">
    <source>
        <dbReference type="Proteomes" id="UP000281028"/>
    </source>
</evidence>
<feature type="compositionally biased region" description="Basic residues" evidence="1">
    <location>
        <begin position="21"/>
        <end position="31"/>
    </location>
</feature>
<protein>
    <submittedName>
        <fullName evidence="2">Uncharacterized protein</fullName>
    </submittedName>
</protein>
<dbReference type="AlphaFoldDB" id="A0A433W8W0"/>
<feature type="region of interest" description="Disordered" evidence="1">
    <location>
        <begin position="1"/>
        <end position="31"/>
    </location>
</feature>
<keyword evidence="3" id="KW-1185">Reference proteome</keyword>